<keyword evidence="3 6" id="KW-0812">Transmembrane</keyword>
<dbReference type="Proteomes" id="UP001501456">
    <property type="component" value="Unassembled WGS sequence"/>
</dbReference>
<feature type="transmembrane region" description="Helical" evidence="6">
    <location>
        <begin position="824"/>
        <end position="845"/>
    </location>
</feature>
<evidence type="ECO:0000256" key="5">
    <source>
        <dbReference type="ARBA" id="ARBA00023136"/>
    </source>
</evidence>
<dbReference type="SUPFAM" id="SSF82866">
    <property type="entry name" value="Multidrug efflux transporter AcrB transmembrane domain"/>
    <property type="match status" value="2"/>
</dbReference>
<feature type="transmembrane region" description="Helical" evidence="6">
    <location>
        <begin position="751"/>
        <end position="769"/>
    </location>
</feature>
<keyword evidence="2" id="KW-1003">Cell membrane</keyword>
<dbReference type="PANTHER" id="PTHR33406">
    <property type="entry name" value="MEMBRANE PROTEIN MJ1562-RELATED"/>
    <property type="match status" value="1"/>
</dbReference>
<feature type="transmembrane region" description="Helical" evidence="6">
    <location>
        <begin position="661"/>
        <end position="678"/>
    </location>
</feature>
<dbReference type="SMART" id="SM00563">
    <property type="entry name" value="PlsC"/>
    <property type="match status" value="1"/>
</dbReference>
<evidence type="ECO:0000256" key="1">
    <source>
        <dbReference type="ARBA" id="ARBA00004651"/>
    </source>
</evidence>
<evidence type="ECO:0000256" key="2">
    <source>
        <dbReference type="ARBA" id="ARBA00022475"/>
    </source>
</evidence>
<feature type="transmembrane region" description="Helical" evidence="6">
    <location>
        <begin position="20"/>
        <end position="39"/>
    </location>
</feature>
<comment type="subcellular location">
    <subcellularLocation>
        <location evidence="1">Cell membrane</location>
        <topology evidence="1">Multi-pass membrane protein</topology>
    </subcellularLocation>
</comment>
<feature type="transmembrane region" description="Helical" evidence="6">
    <location>
        <begin position="436"/>
        <end position="452"/>
    </location>
</feature>
<evidence type="ECO:0000313" key="9">
    <source>
        <dbReference type="Proteomes" id="UP001501456"/>
    </source>
</evidence>
<evidence type="ECO:0000256" key="3">
    <source>
        <dbReference type="ARBA" id="ARBA00022692"/>
    </source>
</evidence>
<dbReference type="Gene3D" id="1.20.1640.10">
    <property type="entry name" value="Multidrug efflux transporter AcrB transmembrane domain"/>
    <property type="match status" value="2"/>
</dbReference>
<feature type="transmembrane region" description="Helical" evidence="6">
    <location>
        <begin position="710"/>
        <end position="731"/>
    </location>
</feature>
<evidence type="ECO:0000259" key="7">
    <source>
        <dbReference type="SMART" id="SM00563"/>
    </source>
</evidence>
<feature type="domain" description="Phospholipid/glycerol acyltransferase" evidence="7">
    <location>
        <begin position="890"/>
        <end position="999"/>
    </location>
</feature>
<sequence>MANLFYNIYKTISLKKRVGFLVAIVIFLGLGYLASFITFEEDITKLIPTNNKNSQAQKVLKTVNFADKIIVNFTKETNGSVDDLTSYASEFIDSLKTTSGDYYTKIQGKIADEDVLNTLDFVYENLPLFLDNTDYKNIEKKLHADSVKAITKANYKTLISPSGFVAKETILKDPFGISFMGLKKLQQLSFGDAFSLHNGFLLSKDKKHVLLFISPTHESSETAENSKFSEILYRINNNLNDKYKTKVNSEYFGGALIAVENAKQIKKDIQLTVSIAMSILLIILIVFYRKLALPIILFVPTIFGGLLAVALLFLIRTKISAISLGIGSVLLGVTLDYSLHVLTHIRSNNNVKALFHEITKPILMSSLTTALAFLCLLFVKSQALQDLGIFAAISVIGASIFALIFIPQVYKDVPNKVSKNTFIDKLASFPLHKSKWSFIVLAILLGVSLFTYKKVTFNHDITKLNYEPPALMAAQKRLDALTNVSSKSVYLASYGNTKQEAINANDAVLNTLKSLKANKQIINYSSVGALVQSDITQKNRIQRWQSFWNDSLVNKTKTSLIENGASLGFKPTTHNDFYSLLESDFIPLQISDYNALKMVALDDYITTKNNFTTVTSLVKVSTEQATDIVNAFKDQPNVLVIDRQQMNETFLGNLKDDFNRLVQYCFVVVLVILLLFYRSVSLTLVTAIPIALTWFLTIGLMGLFGIEFNIFNIIISTFIFGLGVDYCIFITNGLLHEYRTGETALPTHKTSIILSVITTILGVGVLILAKHPALYTMSLVSIVGILSAITISFIIQPVLFKLLIGSKNKKPYPLLLLIQSTISFTYYGLGGLVLSIIGVIIIKVVPVSMKKKMAWFHGVMSKFMKSVLDSYPYVKTKVINNHKETFDKQCVMIANHTSFLDILAIGMLHPKIIFLVNDWVYNSPIFGKAVRLVGFYPVSSGIENGVAHLQKKVDQGYSLMAFPEGTRSYTNKIRRFHKGAFYLAEQFKLDIVPVVIHGNSEILPKGRFVIKRGTLTVEILKRIQYGDSQFFGETTKETTKNISTYFKQKFQDIRKRLENDTYFHNVILEDFRYKGSNYLKDIKQDLNTYKSDYKKIIDTVGKRDRILHISKDNGQLDFLLSLDSPDRSITTLIEDTQKRAIAKNCYISNNHSKIQFTNSFSDMLNIEANTIIINTDDISELEIESVLKESVTCIILLKQSCLLYPKINTSNFTKTLENNQLIILTK</sequence>
<keyword evidence="5 6" id="KW-0472">Membrane</keyword>
<accession>A0ABP7H4D9</accession>
<keyword evidence="4 6" id="KW-1133">Transmembrane helix</keyword>
<gene>
    <name evidence="8" type="ORF">GCM10022271_07900</name>
</gene>
<feature type="transmembrane region" description="Helical" evidence="6">
    <location>
        <begin position="781"/>
        <end position="804"/>
    </location>
</feature>
<feature type="transmembrane region" description="Helical" evidence="6">
    <location>
        <begin position="295"/>
        <end position="315"/>
    </location>
</feature>
<feature type="transmembrane region" description="Helical" evidence="6">
    <location>
        <begin position="271"/>
        <end position="289"/>
    </location>
</feature>
<proteinExistence type="predicted"/>
<name>A0ABP7H4D9_9FLAO</name>
<dbReference type="CDD" id="cd07989">
    <property type="entry name" value="LPLAT_AGPAT-like"/>
    <property type="match status" value="1"/>
</dbReference>
<dbReference type="SUPFAM" id="SSF69593">
    <property type="entry name" value="Glycerol-3-phosphate (1)-acyltransferase"/>
    <property type="match status" value="1"/>
</dbReference>
<dbReference type="RefSeq" id="WP_344727325.1">
    <property type="nucleotide sequence ID" value="NZ_BAABBI010000001.1"/>
</dbReference>
<protein>
    <submittedName>
        <fullName evidence="8">MMPL family transporter</fullName>
    </submittedName>
</protein>
<dbReference type="Pfam" id="PF01553">
    <property type="entry name" value="Acyltransferase"/>
    <property type="match status" value="1"/>
</dbReference>
<organism evidence="8 9">
    <name type="scientific">Corallibacter vietnamensis</name>
    <dbReference type="NCBI Taxonomy" id="904130"/>
    <lineage>
        <taxon>Bacteria</taxon>
        <taxon>Pseudomonadati</taxon>
        <taxon>Bacteroidota</taxon>
        <taxon>Flavobacteriia</taxon>
        <taxon>Flavobacteriales</taxon>
        <taxon>Flavobacteriaceae</taxon>
        <taxon>Corallibacter</taxon>
    </lineage>
</organism>
<dbReference type="Pfam" id="PF03176">
    <property type="entry name" value="MMPL"/>
    <property type="match status" value="2"/>
</dbReference>
<dbReference type="InterPro" id="IPR050545">
    <property type="entry name" value="Mycobact_MmpL"/>
</dbReference>
<feature type="transmembrane region" description="Helical" evidence="6">
    <location>
        <begin position="387"/>
        <end position="410"/>
    </location>
</feature>
<dbReference type="EMBL" id="BAABBI010000001">
    <property type="protein sequence ID" value="GAA3778070.1"/>
    <property type="molecule type" value="Genomic_DNA"/>
</dbReference>
<keyword evidence="9" id="KW-1185">Reference proteome</keyword>
<dbReference type="InterPro" id="IPR002123">
    <property type="entry name" value="Plipid/glycerol_acylTrfase"/>
</dbReference>
<dbReference type="InterPro" id="IPR004869">
    <property type="entry name" value="MMPL_dom"/>
</dbReference>
<feature type="transmembrane region" description="Helical" evidence="6">
    <location>
        <begin position="322"/>
        <end position="342"/>
    </location>
</feature>
<evidence type="ECO:0000256" key="4">
    <source>
        <dbReference type="ARBA" id="ARBA00022989"/>
    </source>
</evidence>
<dbReference type="PANTHER" id="PTHR33406:SF13">
    <property type="entry name" value="MEMBRANE PROTEIN YDFJ"/>
    <property type="match status" value="1"/>
</dbReference>
<feature type="transmembrane region" description="Helical" evidence="6">
    <location>
        <begin position="362"/>
        <end position="380"/>
    </location>
</feature>
<evidence type="ECO:0000313" key="8">
    <source>
        <dbReference type="EMBL" id="GAA3778070.1"/>
    </source>
</evidence>
<comment type="caution">
    <text evidence="8">The sequence shown here is derived from an EMBL/GenBank/DDBJ whole genome shotgun (WGS) entry which is preliminary data.</text>
</comment>
<reference evidence="9" key="1">
    <citation type="journal article" date="2019" name="Int. J. Syst. Evol. Microbiol.">
        <title>The Global Catalogue of Microorganisms (GCM) 10K type strain sequencing project: providing services to taxonomists for standard genome sequencing and annotation.</title>
        <authorList>
            <consortium name="The Broad Institute Genomics Platform"/>
            <consortium name="The Broad Institute Genome Sequencing Center for Infectious Disease"/>
            <person name="Wu L."/>
            <person name="Ma J."/>
        </authorList>
    </citation>
    <scope>NUCLEOTIDE SEQUENCE [LARGE SCALE GENOMIC DNA]</scope>
    <source>
        <strain evidence="9">JCM 17525</strain>
    </source>
</reference>
<feature type="transmembrane region" description="Helical" evidence="6">
    <location>
        <begin position="684"/>
        <end position="703"/>
    </location>
</feature>
<evidence type="ECO:0000256" key="6">
    <source>
        <dbReference type="SAM" id="Phobius"/>
    </source>
</evidence>